<feature type="compositionally biased region" description="Polar residues" evidence="7">
    <location>
        <begin position="311"/>
        <end position="322"/>
    </location>
</feature>
<protein>
    <submittedName>
        <fullName evidence="9">Uncharacterized ABC transporter ATP-binding protein YbhF</fullName>
    </submittedName>
</protein>
<name>A0A239VC47_9MICO</name>
<dbReference type="KEGG" id="dco:SAMEA4475696_0601"/>
<keyword evidence="10" id="KW-1185">Reference proteome</keyword>
<dbReference type="InterPro" id="IPR003593">
    <property type="entry name" value="AAA+_ATPase"/>
</dbReference>
<feature type="compositionally biased region" description="Basic and acidic residues" evidence="7">
    <location>
        <begin position="1"/>
        <end position="11"/>
    </location>
</feature>
<organism evidence="9 10">
    <name type="scientific">Dermatophilus congolensis</name>
    <dbReference type="NCBI Taxonomy" id="1863"/>
    <lineage>
        <taxon>Bacteria</taxon>
        <taxon>Bacillati</taxon>
        <taxon>Actinomycetota</taxon>
        <taxon>Actinomycetes</taxon>
        <taxon>Micrococcales</taxon>
        <taxon>Dermatophilaceae</taxon>
        <taxon>Dermatophilus</taxon>
    </lineage>
</organism>
<dbReference type="Gene3D" id="3.40.50.300">
    <property type="entry name" value="P-loop containing nucleotide triphosphate hydrolases"/>
    <property type="match status" value="1"/>
</dbReference>
<keyword evidence="5 9" id="KW-0067">ATP-binding</keyword>
<dbReference type="PANTHER" id="PTHR42711:SF5">
    <property type="entry name" value="ABC TRANSPORTER ATP-BINDING PROTEIN NATA"/>
    <property type="match status" value="1"/>
</dbReference>
<feature type="domain" description="ABC transporter" evidence="8">
    <location>
        <begin position="22"/>
        <end position="252"/>
    </location>
</feature>
<dbReference type="EMBL" id="LT906453">
    <property type="protein sequence ID" value="SNV18994.1"/>
    <property type="molecule type" value="Genomic_DNA"/>
</dbReference>
<dbReference type="InterPro" id="IPR050763">
    <property type="entry name" value="ABC_transporter_ATP-binding"/>
</dbReference>
<keyword evidence="6" id="KW-0046">Antibiotic resistance</keyword>
<dbReference type="AlphaFoldDB" id="A0A239VC47"/>
<evidence type="ECO:0000256" key="6">
    <source>
        <dbReference type="ARBA" id="ARBA00023251"/>
    </source>
</evidence>
<feature type="region of interest" description="Disordered" evidence="7">
    <location>
        <begin position="1"/>
        <end position="21"/>
    </location>
</feature>
<gene>
    <name evidence="9" type="primary">ybhF_3</name>
    <name evidence="9" type="ORF">SAMEA4475696_00601</name>
</gene>
<evidence type="ECO:0000256" key="2">
    <source>
        <dbReference type="ARBA" id="ARBA00005417"/>
    </source>
</evidence>
<dbReference type="GO" id="GO:0005886">
    <property type="term" value="C:plasma membrane"/>
    <property type="evidence" value="ECO:0007669"/>
    <property type="project" value="UniProtKB-SubCell"/>
</dbReference>
<evidence type="ECO:0000256" key="3">
    <source>
        <dbReference type="ARBA" id="ARBA00022448"/>
    </source>
</evidence>
<dbReference type="SUPFAM" id="SSF52540">
    <property type="entry name" value="P-loop containing nucleoside triphosphate hydrolases"/>
    <property type="match status" value="1"/>
</dbReference>
<dbReference type="Proteomes" id="UP000242637">
    <property type="component" value="Chromosome 1"/>
</dbReference>
<evidence type="ECO:0000256" key="1">
    <source>
        <dbReference type="ARBA" id="ARBA00004202"/>
    </source>
</evidence>
<dbReference type="Pfam" id="PF00005">
    <property type="entry name" value="ABC_tran"/>
    <property type="match status" value="1"/>
</dbReference>
<dbReference type="GO" id="GO:0005524">
    <property type="term" value="F:ATP binding"/>
    <property type="evidence" value="ECO:0007669"/>
    <property type="project" value="UniProtKB-KW"/>
</dbReference>
<dbReference type="GO" id="GO:0016887">
    <property type="term" value="F:ATP hydrolysis activity"/>
    <property type="evidence" value="ECO:0007669"/>
    <property type="project" value="InterPro"/>
</dbReference>
<evidence type="ECO:0000256" key="7">
    <source>
        <dbReference type="SAM" id="MobiDB-lite"/>
    </source>
</evidence>
<dbReference type="STRING" id="1121387.GCA_000429885_01699"/>
<dbReference type="GeneID" id="63458876"/>
<accession>A0A239VC47</accession>
<dbReference type="RefSeq" id="WP_051277630.1">
    <property type="nucleotide sequence ID" value="NZ_JAAFNI010000001.1"/>
</dbReference>
<reference evidence="9 10" key="1">
    <citation type="submission" date="2017-06" db="EMBL/GenBank/DDBJ databases">
        <authorList>
            <consortium name="Pathogen Informatics"/>
        </authorList>
    </citation>
    <scope>NUCLEOTIDE SEQUENCE [LARGE SCALE GENOMIC DNA]</scope>
    <source>
        <strain evidence="9 10">NCTC13039</strain>
    </source>
</reference>
<dbReference type="PROSITE" id="PS50893">
    <property type="entry name" value="ABC_TRANSPORTER_2"/>
    <property type="match status" value="1"/>
</dbReference>
<proteinExistence type="inferred from homology"/>
<dbReference type="InterPro" id="IPR027417">
    <property type="entry name" value="P-loop_NTPase"/>
</dbReference>
<evidence type="ECO:0000313" key="9">
    <source>
        <dbReference type="EMBL" id="SNV18994.1"/>
    </source>
</evidence>
<dbReference type="InterPro" id="IPR003439">
    <property type="entry name" value="ABC_transporter-like_ATP-bd"/>
</dbReference>
<dbReference type="OrthoDB" id="9804819at2"/>
<comment type="similarity">
    <text evidence="2">Belongs to the ABC transporter superfamily.</text>
</comment>
<feature type="compositionally biased region" description="Polar residues" evidence="7">
    <location>
        <begin position="12"/>
        <end position="21"/>
    </location>
</feature>
<feature type="region of interest" description="Disordered" evidence="7">
    <location>
        <begin position="311"/>
        <end position="331"/>
    </location>
</feature>
<dbReference type="PANTHER" id="PTHR42711">
    <property type="entry name" value="ABC TRANSPORTER ATP-BINDING PROTEIN"/>
    <property type="match status" value="1"/>
</dbReference>
<evidence type="ECO:0000256" key="5">
    <source>
        <dbReference type="ARBA" id="ARBA00022840"/>
    </source>
</evidence>
<comment type="subcellular location">
    <subcellularLocation>
        <location evidence="1">Cell membrane</location>
        <topology evidence="1">Peripheral membrane protein</topology>
    </subcellularLocation>
</comment>
<keyword evidence="3" id="KW-0813">Transport</keyword>
<evidence type="ECO:0000259" key="8">
    <source>
        <dbReference type="PROSITE" id="PS50893"/>
    </source>
</evidence>
<sequence>MNNVAEKEPRTHTSGNTDEPGLQLTNIVLTHRNRTILDHTRLGVLPGTITALTGPAGSGKTTLMRVAAGILRPTSGTIRIAGIDPTTQPQQARAHTGWLPATRTNLGPVTPRELLRTFTIGHRLPERTGRLRTNELIERMNLTRVADTHASTLPLATQTLLMLACATIHNPAVLLLDEPLTGLDSDDRAHIADHLRAEAHRGTAILATAPDSWLLDEIAHRCVTIDHGRITGSHELQATNGHRWRIVSLDGDILRTTLNANGVDYEDVPTPDGRLTHRAAVDVAMTHEREATALLNALTRSGVPVYGFGPSNTTHTSLNETPTIHGHEATP</sequence>
<dbReference type="SMART" id="SM00382">
    <property type="entry name" value="AAA"/>
    <property type="match status" value="1"/>
</dbReference>
<dbReference type="GO" id="GO:0046677">
    <property type="term" value="P:response to antibiotic"/>
    <property type="evidence" value="ECO:0007669"/>
    <property type="project" value="UniProtKB-KW"/>
</dbReference>
<evidence type="ECO:0000256" key="4">
    <source>
        <dbReference type="ARBA" id="ARBA00022741"/>
    </source>
</evidence>
<keyword evidence="4" id="KW-0547">Nucleotide-binding</keyword>
<evidence type="ECO:0000313" key="10">
    <source>
        <dbReference type="Proteomes" id="UP000242637"/>
    </source>
</evidence>